<evidence type="ECO:0000256" key="11">
    <source>
        <dbReference type="SAM" id="Coils"/>
    </source>
</evidence>
<reference evidence="14" key="1">
    <citation type="submission" date="2016-10" db="EMBL/GenBank/DDBJ databases">
        <authorList>
            <person name="Varghese N."/>
            <person name="Submissions S."/>
        </authorList>
    </citation>
    <scope>NUCLEOTIDE SEQUENCE [LARGE SCALE GENOMIC DNA]</scope>
    <source>
        <strain evidence="14">DSM 17724</strain>
    </source>
</reference>
<dbReference type="Gene3D" id="3.90.1570.50">
    <property type="match status" value="1"/>
</dbReference>
<evidence type="ECO:0000256" key="9">
    <source>
        <dbReference type="ARBA" id="ARBA00023125"/>
    </source>
</evidence>
<dbReference type="AlphaFoldDB" id="A0A1I0QFD2"/>
<name>A0A1I0QFD2_9FLAO</name>
<keyword evidence="7 10" id="KW-0378">Hydrolase</keyword>
<comment type="similarity">
    <text evidence="2 10">Belongs to the HsdR family.</text>
</comment>
<dbReference type="InterPro" id="IPR051268">
    <property type="entry name" value="Type-I_R_enzyme_R_subunit"/>
</dbReference>
<dbReference type="CDD" id="cd22332">
    <property type="entry name" value="HsdR_N"/>
    <property type="match status" value="1"/>
</dbReference>
<dbReference type="Gene3D" id="3.40.50.300">
    <property type="entry name" value="P-loop containing nucleotide triphosphate hydrolases"/>
    <property type="match status" value="2"/>
</dbReference>
<dbReference type="PANTHER" id="PTHR30195:SF16">
    <property type="entry name" value="TYPE I RESTRICTION ENZYME ENDONUCLEASE SUBUNIT"/>
    <property type="match status" value="1"/>
</dbReference>
<dbReference type="Pfam" id="PF18766">
    <property type="entry name" value="SWI2_SNF2"/>
    <property type="match status" value="1"/>
</dbReference>
<protein>
    <recommendedName>
        <fullName evidence="10">Type I restriction enzyme endonuclease subunit</fullName>
        <shortName evidence="10">R protein</shortName>
        <ecNumber evidence="10">3.1.21.3</ecNumber>
    </recommendedName>
</protein>
<dbReference type="Gene3D" id="1.20.58.910">
    <property type="match status" value="1"/>
</dbReference>
<evidence type="ECO:0000256" key="7">
    <source>
        <dbReference type="ARBA" id="ARBA00022801"/>
    </source>
</evidence>
<feature type="coiled-coil region" evidence="11">
    <location>
        <begin position="769"/>
        <end position="827"/>
    </location>
</feature>
<dbReference type="EMBL" id="FOIU01000001">
    <property type="protein sequence ID" value="SEW25813.1"/>
    <property type="molecule type" value="Genomic_DNA"/>
</dbReference>
<dbReference type="Pfam" id="PF12008">
    <property type="entry name" value="EcoR124_C"/>
    <property type="match status" value="1"/>
</dbReference>
<accession>A0A1I0QFD2</accession>
<keyword evidence="3" id="KW-0540">Nuclease</keyword>
<evidence type="ECO:0000256" key="2">
    <source>
        <dbReference type="ARBA" id="ARBA00008598"/>
    </source>
</evidence>
<dbReference type="PANTHER" id="PTHR30195">
    <property type="entry name" value="TYPE I SITE-SPECIFIC DEOXYRIBONUCLEASE PROTEIN SUBUNIT M AND R"/>
    <property type="match status" value="1"/>
</dbReference>
<organism evidence="13 14">
    <name type="scientific">Chryseobacterium wanjuense</name>
    <dbReference type="NCBI Taxonomy" id="356305"/>
    <lineage>
        <taxon>Bacteria</taxon>
        <taxon>Pseudomonadati</taxon>
        <taxon>Bacteroidota</taxon>
        <taxon>Flavobacteriia</taxon>
        <taxon>Flavobacteriales</taxon>
        <taxon>Weeksellaceae</taxon>
        <taxon>Chryseobacterium group</taxon>
        <taxon>Chryseobacterium</taxon>
    </lineage>
</organism>
<evidence type="ECO:0000256" key="4">
    <source>
        <dbReference type="ARBA" id="ARBA00022741"/>
    </source>
</evidence>
<dbReference type="GO" id="GO:0003677">
    <property type="term" value="F:DNA binding"/>
    <property type="evidence" value="ECO:0007669"/>
    <property type="project" value="UniProtKB-KW"/>
</dbReference>
<dbReference type="STRING" id="356305.SAMN05421841_1874"/>
<evidence type="ECO:0000259" key="12">
    <source>
        <dbReference type="PROSITE" id="PS51192"/>
    </source>
</evidence>
<comment type="function">
    <text evidence="10">Subunit R is required for both nuclease and ATPase activities, but not for modification.</text>
</comment>
<gene>
    <name evidence="13" type="ORF">SAMN05421841_1874</name>
</gene>
<dbReference type="GO" id="GO:0009307">
    <property type="term" value="P:DNA restriction-modification system"/>
    <property type="evidence" value="ECO:0007669"/>
    <property type="project" value="UniProtKB-KW"/>
</dbReference>
<evidence type="ECO:0000256" key="1">
    <source>
        <dbReference type="ARBA" id="ARBA00000851"/>
    </source>
</evidence>
<dbReference type="Pfam" id="PF04313">
    <property type="entry name" value="HSDR_N"/>
    <property type="match status" value="1"/>
</dbReference>
<dbReference type="InterPro" id="IPR040980">
    <property type="entry name" value="SWI2_SNF2"/>
</dbReference>
<feature type="domain" description="Helicase ATP-binding" evidence="12">
    <location>
        <begin position="260"/>
        <end position="431"/>
    </location>
</feature>
<evidence type="ECO:0000256" key="3">
    <source>
        <dbReference type="ARBA" id="ARBA00022722"/>
    </source>
</evidence>
<evidence type="ECO:0000256" key="5">
    <source>
        <dbReference type="ARBA" id="ARBA00022747"/>
    </source>
</evidence>
<sequence>MNKEYQIEDNLIELLKGLKYVYRPDIVDRKTLEQNFKTKFEALNRVRLTDNESLRLREEIINPDVFAASKLLRERQYFQRDDGTPLHYTLVNNREWCKNDFEIINQLRINTENSYQRYDVLLLINGIPVVQIELKKGDISHRKAMQQIVDYKNEPGNGYGNSLLCFMQLFIVSNGGRTLYFANNKNQHFAFNADEQFLPVYELADIDNKKINHLHDFTEKFLTKCTLAEMISKYMVLVESEQKLLVMRPYQIYAVKAIVSCINDNRGNGYIWHTTGSGKTLTSFKASTLLKNNPDIEKCLFVVDRKDLDRQTREEFNKFQEGSVEENTNTETLVKRLLSTDYANKVIVTTIQKLGLALDGTQKKNYKERLEPLRNKRIIFIFDECHRSQFGDNHKAIKEFFPNAQLFGFTGTPIFGENATYNIREGEYGSYKTTESIFEKQLHAYTITHAIDDKNVLRFHIDYFKGNQDAKPGEAIAQQAVVEAVLEKHDVATNQRKFNAVLATASINNAIEYYQLFKEVQKKKQTENPAYLPFNIACVFSPPAQLIAKDGDQQSQKNAADIKQLQEDLNQEKEDNKQNPEEKKKALTEIIADYNKQFNTSHSINEFDLYYQDVQTRIKNQKYSNKDYPHKNKIDITIVVDMLLTGFDSKYLNTLYVDKNLKYHGLIQAFSRTNRVLNDTKPYGNILDFRSQQETVNQAIGLFSGVDKGRAKEIWLVDSAPVVMDKFKEAVEKLSIFMQEHNLLNKPQEVYNLKGDAARIAFVKNFKEVQRLKTQLDQYTDLEEEQKEKIEAILPSQTLQAFRSSYIETAKQLREKQQKEGDQASLEIQQLDFEFVLFASAVIDYDYIMNLIADSTQKKPAKQKMTKTQVIGLLSANSNLMDEQENLTEYINSLDWNSGQDVDTLRKGYETFKDDKYNQELADIAHKYGLPATDLKTFVEKIMSRMIFDGEKLTDLLEPLELSWKERRKKELALMEDLTPQLKKLAQGREIAGLAAYE</sequence>
<dbReference type="SUPFAM" id="SSF52540">
    <property type="entry name" value="P-loop containing nucleoside triphosphate hydrolases"/>
    <property type="match status" value="1"/>
</dbReference>
<dbReference type="InterPro" id="IPR014001">
    <property type="entry name" value="Helicase_ATP-bd"/>
</dbReference>
<evidence type="ECO:0000313" key="14">
    <source>
        <dbReference type="Proteomes" id="UP000199469"/>
    </source>
</evidence>
<dbReference type="CDD" id="cd18800">
    <property type="entry name" value="SF2_C_EcoR124I-like"/>
    <property type="match status" value="1"/>
</dbReference>
<dbReference type="InterPro" id="IPR027417">
    <property type="entry name" value="P-loop_NTPase"/>
</dbReference>
<dbReference type="Pfam" id="PF22679">
    <property type="entry name" value="T1R_D3-like"/>
    <property type="match status" value="1"/>
</dbReference>
<dbReference type="InterPro" id="IPR004473">
    <property type="entry name" value="Restrct_endonuc_typeI_HsdR"/>
</dbReference>
<comment type="catalytic activity">
    <reaction evidence="1 10">
        <text>Endonucleolytic cleavage of DNA to give random double-stranded fragments with terminal 5'-phosphates, ATP is simultaneously hydrolyzed.</text>
        <dbReference type="EC" id="3.1.21.3"/>
    </reaction>
</comment>
<dbReference type="NCBIfam" id="TIGR00348">
    <property type="entry name" value="hsdR"/>
    <property type="match status" value="1"/>
</dbReference>
<dbReference type="EC" id="3.1.21.3" evidence="10"/>
<dbReference type="InterPro" id="IPR055180">
    <property type="entry name" value="HsdR_RecA-like_helicase_dom_2"/>
</dbReference>
<keyword evidence="11" id="KW-0175">Coiled coil</keyword>
<dbReference type="GO" id="GO:0009035">
    <property type="term" value="F:type I site-specific deoxyribonuclease activity"/>
    <property type="evidence" value="ECO:0007669"/>
    <property type="project" value="UniProtKB-EC"/>
</dbReference>
<evidence type="ECO:0000256" key="10">
    <source>
        <dbReference type="RuleBase" id="RU364115"/>
    </source>
</evidence>
<feature type="coiled-coil region" evidence="11">
    <location>
        <begin position="555"/>
        <end position="582"/>
    </location>
</feature>
<dbReference type="SMART" id="SM00487">
    <property type="entry name" value="DEXDc"/>
    <property type="match status" value="1"/>
</dbReference>
<proteinExistence type="inferred from homology"/>
<dbReference type="RefSeq" id="WP_089791749.1">
    <property type="nucleotide sequence ID" value="NZ_FOIU01000001.1"/>
</dbReference>
<dbReference type="OrthoDB" id="9758243at2"/>
<dbReference type="GO" id="GO:0005524">
    <property type="term" value="F:ATP binding"/>
    <property type="evidence" value="ECO:0007669"/>
    <property type="project" value="UniProtKB-KW"/>
</dbReference>
<keyword evidence="4 10" id="KW-0547">Nucleotide-binding</keyword>
<keyword evidence="5 10" id="KW-0680">Restriction system</keyword>
<dbReference type="InterPro" id="IPR007409">
    <property type="entry name" value="Restrct_endonuc_type1_HsdR_N"/>
</dbReference>
<evidence type="ECO:0000256" key="6">
    <source>
        <dbReference type="ARBA" id="ARBA00022759"/>
    </source>
</evidence>
<comment type="subunit">
    <text evidence="10">The type I restriction/modification system is composed of three polypeptides R, M and S.</text>
</comment>
<keyword evidence="14" id="KW-1185">Reference proteome</keyword>
<evidence type="ECO:0000256" key="8">
    <source>
        <dbReference type="ARBA" id="ARBA00022840"/>
    </source>
</evidence>
<keyword evidence="9 10" id="KW-0238">DNA-binding</keyword>
<evidence type="ECO:0000313" key="13">
    <source>
        <dbReference type="EMBL" id="SEW25813.1"/>
    </source>
</evidence>
<dbReference type="InterPro" id="IPR022625">
    <property type="entry name" value="TypeI_RM_Rsu_C"/>
</dbReference>
<dbReference type="CDD" id="cd18030">
    <property type="entry name" value="DEXHc_RE_I_HsdR"/>
    <property type="match status" value="1"/>
</dbReference>
<dbReference type="PROSITE" id="PS51192">
    <property type="entry name" value="HELICASE_ATP_BIND_1"/>
    <property type="match status" value="1"/>
</dbReference>
<keyword evidence="8 10" id="KW-0067">ATP-binding</keyword>
<dbReference type="Proteomes" id="UP000199469">
    <property type="component" value="Unassembled WGS sequence"/>
</dbReference>
<keyword evidence="6" id="KW-0255">Endonuclease</keyword>